<reference evidence="1 2" key="1">
    <citation type="journal article" date="2024" name="BMC Genomics">
        <title>De novo assembly and annotation of Popillia japonica's genome with initial clues to its potential as an invasive pest.</title>
        <authorList>
            <person name="Cucini C."/>
            <person name="Boschi S."/>
            <person name="Funari R."/>
            <person name="Cardaioli E."/>
            <person name="Iannotti N."/>
            <person name="Marturano G."/>
            <person name="Paoli F."/>
            <person name="Bruttini M."/>
            <person name="Carapelli A."/>
            <person name="Frati F."/>
            <person name="Nardi F."/>
        </authorList>
    </citation>
    <scope>NUCLEOTIDE SEQUENCE [LARGE SCALE GENOMIC DNA]</scope>
    <source>
        <strain evidence="1">DMR45628</strain>
    </source>
</reference>
<dbReference type="EMBL" id="JASPKY010000072">
    <property type="protein sequence ID" value="KAK9739654.1"/>
    <property type="molecule type" value="Genomic_DNA"/>
</dbReference>
<comment type="caution">
    <text evidence="1">The sequence shown here is derived from an EMBL/GenBank/DDBJ whole genome shotgun (WGS) entry which is preliminary data.</text>
</comment>
<sequence>MEQTFEEPTRVTKASYTLIDNIFITTTADYATKIVPTAPSDHLRQVKAFDASSGNSNTSHQYKYYQERRLFTDKNLQLMEQELSTTDWSLCLESSDINVSYNYHHHRVMDVFSPRRGSQ</sequence>
<evidence type="ECO:0000313" key="2">
    <source>
        <dbReference type="Proteomes" id="UP001458880"/>
    </source>
</evidence>
<evidence type="ECO:0000313" key="1">
    <source>
        <dbReference type="EMBL" id="KAK9739654.1"/>
    </source>
</evidence>
<proteinExistence type="predicted"/>
<gene>
    <name evidence="1" type="ORF">QE152_g8815</name>
</gene>
<organism evidence="1 2">
    <name type="scientific">Popillia japonica</name>
    <name type="common">Japanese beetle</name>
    <dbReference type="NCBI Taxonomy" id="7064"/>
    <lineage>
        <taxon>Eukaryota</taxon>
        <taxon>Metazoa</taxon>
        <taxon>Ecdysozoa</taxon>
        <taxon>Arthropoda</taxon>
        <taxon>Hexapoda</taxon>
        <taxon>Insecta</taxon>
        <taxon>Pterygota</taxon>
        <taxon>Neoptera</taxon>
        <taxon>Endopterygota</taxon>
        <taxon>Coleoptera</taxon>
        <taxon>Polyphaga</taxon>
        <taxon>Scarabaeiformia</taxon>
        <taxon>Scarabaeidae</taxon>
        <taxon>Rutelinae</taxon>
        <taxon>Popillia</taxon>
    </lineage>
</organism>
<accession>A0AAW1M4T3</accession>
<keyword evidence="2" id="KW-1185">Reference proteome</keyword>
<dbReference type="AlphaFoldDB" id="A0AAW1M4T3"/>
<dbReference type="Proteomes" id="UP001458880">
    <property type="component" value="Unassembled WGS sequence"/>
</dbReference>
<protein>
    <submittedName>
        <fullName evidence="1">Uncharacterized protein</fullName>
    </submittedName>
</protein>
<name>A0AAW1M4T3_POPJA</name>